<accession>A0A0H5QKC7</accession>
<evidence type="ECO:0000313" key="3">
    <source>
        <dbReference type="EMBL" id="CRZ02453.1"/>
    </source>
</evidence>
<feature type="chain" id="PRO_5011352973" description="Secreted protein" evidence="2">
    <location>
        <begin position="27"/>
        <end position="104"/>
    </location>
</feature>
<protein>
    <recommendedName>
        <fullName evidence="4">Secreted protein</fullName>
    </recommendedName>
</protein>
<evidence type="ECO:0000256" key="2">
    <source>
        <dbReference type="SAM" id="SignalP"/>
    </source>
</evidence>
<keyword evidence="2" id="KW-0732">Signal</keyword>
<reference evidence="3" key="1">
    <citation type="submission" date="2015-04" db="EMBL/GenBank/DDBJ databases">
        <title>The genome sequence of the plant pathogenic Rhizarian Plasmodiophora brassicae reveals insights in its biotrophic life cycle and the origin of chitin synthesis.</title>
        <authorList>
            <person name="Schwelm A."/>
            <person name="Fogelqvist J."/>
            <person name="Knaust A."/>
            <person name="Julke S."/>
            <person name="Lilja T."/>
            <person name="Dhandapani V."/>
            <person name="Bonilla-Rosso G."/>
            <person name="Karlsson M."/>
            <person name="Shevchenko A."/>
            <person name="Choi S.R."/>
            <person name="Kim H.G."/>
            <person name="Park J.Y."/>
            <person name="Lim Y.P."/>
            <person name="Ludwig-Muller J."/>
            <person name="Dixelius C."/>
        </authorList>
    </citation>
    <scope>NUCLEOTIDE SEQUENCE</scope>
    <source>
        <tissue evidence="3">Potato root galls</tissue>
    </source>
</reference>
<feature type="compositionally biased region" description="Polar residues" evidence="1">
    <location>
        <begin position="87"/>
        <end position="97"/>
    </location>
</feature>
<sequence length="104" mass="11486">MMKYREAVPLIVYVLVLSYPTATVDAGLPKWASTPINPQRIPSKSVTIRNHWSEVVSFPRPVLSQVDGDNARRLNCAYSAPNLPLWHQSSSWPQGNIPSADGTA</sequence>
<dbReference type="AlphaFoldDB" id="A0A0H5QKC7"/>
<dbReference type="EMBL" id="HACM01002012">
    <property type="protein sequence ID" value="CRZ02454.1"/>
    <property type="molecule type" value="Transcribed_RNA"/>
</dbReference>
<organism evidence="3">
    <name type="scientific">Spongospora subterranea</name>
    <dbReference type="NCBI Taxonomy" id="70186"/>
    <lineage>
        <taxon>Eukaryota</taxon>
        <taxon>Sar</taxon>
        <taxon>Rhizaria</taxon>
        <taxon>Endomyxa</taxon>
        <taxon>Phytomyxea</taxon>
        <taxon>Plasmodiophorida</taxon>
        <taxon>Plasmodiophoridae</taxon>
        <taxon>Spongospora</taxon>
    </lineage>
</organism>
<proteinExistence type="predicted"/>
<feature type="non-terminal residue" evidence="3">
    <location>
        <position position="104"/>
    </location>
</feature>
<feature type="region of interest" description="Disordered" evidence="1">
    <location>
        <begin position="84"/>
        <end position="104"/>
    </location>
</feature>
<dbReference type="EMBL" id="HACM01002011">
    <property type="protein sequence ID" value="CRZ02453.1"/>
    <property type="molecule type" value="Transcribed_RNA"/>
</dbReference>
<evidence type="ECO:0008006" key="4">
    <source>
        <dbReference type="Google" id="ProtNLM"/>
    </source>
</evidence>
<feature type="signal peptide" evidence="2">
    <location>
        <begin position="1"/>
        <end position="26"/>
    </location>
</feature>
<evidence type="ECO:0000256" key="1">
    <source>
        <dbReference type="SAM" id="MobiDB-lite"/>
    </source>
</evidence>
<name>A0A0H5QKC7_9EUKA</name>